<accession>A0A0V0RYV1</accession>
<gene>
    <name evidence="1" type="ORF">T07_10519</name>
</gene>
<protein>
    <submittedName>
        <fullName evidence="1">Uncharacterized protein</fullName>
    </submittedName>
</protein>
<comment type="caution">
    <text evidence="1">The sequence shown here is derived from an EMBL/GenBank/DDBJ whole genome shotgun (WGS) entry which is preliminary data.</text>
</comment>
<evidence type="ECO:0000313" key="2">
    <source>
        <dbReference type="Proteomes" id="UP000054630"/>
    </source>
</evidence>
<dbReference type="EMBL" id="JYDL01000056">
    <property type="protein sequence ID" value="KRX19688.1"/>
    <property type="molecule type" value="Genomic_DNA"/>
</dbReference>
<reference evidence="1 2" key="1">
    <citation type="submission" date="2015-01" db="EMBL/GenBank/DDBJ databases">
        <title>Evolution of Trichinella species and genotypes.</title>
        <authorList>
            <person name="Korhonen P.K."/>
            <person name="Edoardo P."/>
            <person name="Giuseppe L.R."/>
            <person name="Gasser R.B."/>
        </authorList>
    </citation>
    <scope>NUCLEOTIDE SEQUENCE [LARGE SCALE GENOMIC DNA]</scope>
    <source>
        <strain evidence="1">ISS37</strain>
    </source>
</reference>
<name>A0A0V0RYV1_9BILA</name>
<organism evidence="1 2">
    <name type="scientific">Trichinella nelsoni</name>
    <dbReference type="NCBI Taxonomy" id="6336"/>
    <lineage>
        <taxon>Eukaryota</taxon>
        <taxon>Metazoa</taxon>
        <taxon>Ecdysozoa</taxon>
        <taxon>Nematoda</taxon>
        <taxon>Enoplea</taxon>
        <taxon>Dorylaimia</taxon>
        <taxon>Trichinellida</taxon>
        <taxon>Trichinellidae</taxon>
        <taxon>Trichinella</taxon>
    </lineage>
</organism>
<evidence type="ECO:0000313" key="1">
    <source>
        <dbReference type="EMBL" id="KRX19688.1"/>
    </source>
</evidence>
<keyword evidence="2" id="KW-1185">Reference proteome</keyword>
<sequence>MRRNTPWERRGCYDNNIASALADKNLTVVVDGQQKYCVGSVSEVHRALVSRTAARRITLRQEIN</sequence>
<proteinExistence type="predicted"/>
<dbReference type="Proteomes" id="UP000054630">
    <property type="component" value="Unassembled WGS sequence"/>
</dbReference>
<dbReference type="AlphaFoldDB" id="A0A0V0RYV1"/>